<evidence type="ECO:0000256" key="2">
    <source>
        <dbReference type="SAM" id="SignalP"/>
    </source>
</evidence>
<feature type="chain" id="PRO_5018714538" description="PH-like domain-containing protein" evidence="2">
    <location>
        <begin position="18"/>
        <end position="1111"/>
    </location>
</feature>
<feature type="region of interest" description="Disordered" evidence="1">
    <location>
        <begin position="160"/>
        <end position="246"/>
    </location>
</feature>
<dbReference type="VEuPathDB" id="TriTrypDB:LDHU3_07.0730"/>
<feature type="region of interest" description="Disordered" evidence="1">
    <location>
        <begin position="818"/>
        <end position="915"/>
    </location>
</feature>
<feature type="region of interest" description="Disordered" evidence="1">
    <location>
        <begin position="709"/>
        <end position="743"/>
    </location>
</feature>
<feature type="compositionally biased region" description="Basic and acidic residues" evidence="1">
    <location>
        <begin position="476"/>
        <end position="489"/>
    </location>
</feature>
<evidence type="ECO:0000256" key="1">
    <source>
        <dbReference type="SAM" id="MobiDB-lite"/>
    </source>
</evidence>
<evidence type="ECO:0000313" key="5">
    <source>
        <dbReference type="Proteomes" id="UP000274082"/>
    </source>
</evidence>
<keyword evidence="2" id="KW-0732">Signal</keyword>
<protein>
    <recommendedName>
        <fullName evidence="3">PH-like domain-containing protein</fullName>
    </recommendedName>
</protein>
<dbReference type="InterPro" id="IPR057608">
    <property type="entry name" value="PH_2_kinetoplastids"/>
</dbReference>
<gene>
    <name evidence="4" type="ORF">LdCL_070010900</name>
</gene>
<evidence type="ECO:0000259" key="3">
    <source>
        <dbReference type="Pfam" id="PF25406"/>
    </source>
</evidence>
<dbReference type="OrthoDB" id="243206at2759"/>
<dbReference type="EMBL" id="CP029506">
    <property type="protein sequence ID" value="AYU76227.1"/>
    <property type="molecule type" value="Genomic_DNA"/>
</dbReference>
<dbReference type="VEuPathDB" id="TriTrypDB:LdBPK_070590.1"/>
<name>A0A3S5H5Y4_LEIDO</name>
<keyword evidence="5" id="KW-1185">Reference proteome</keyword>
<feature type="compositionally biased region" description="Low complexity" evidence="1">
    <location>
        <begin position="823"/>
        <end position="833"/>
    </location>
</feature>
<feature type="compositionally biased region" description="Pro residues" evidence="1">
    <location>
        <begin position="499"/>
        <end position="508"/>
    </location>
</feature>
<accession>A0A3S5H5Y4</accession>
<dbReference type="Proteomes" id="UP000274082">
    <property type="component" value="Chromosome 7"/>
</dbReference>
<feature type="compositionally biased region" description="Low complexity" evidence="1">
    <location>
        <begin position="709"/>
        <end position="727"/>
    </location>
</feature>
<feature type="compositionally biased region" description="Basic and acidic residues" evidence="1">
    <location>
        <begin position="196"/>
        <end position="207"/>
    </location>
</feature>
<feature type="compositionally biased region" description="Polar residues" evidence="1">
    <location>
        <begin position="173"/>
        <end position="185"/>
    </location>
</feature>
<sequence>MLLSCFCFPAMLTLHRSTPPLPPFPANPSSSPPLSLVHRCALWSSCCSTTPKAAPPRTPTRLCEWVRAHHRGGCRSVSLSIGTHPHTHRLVSGETHTHATPYIDSPKAPCAVLHCTALCVMPVAADASVSDSIAYLQDFVNQSGRPTRKALPQDAVDAIRPALRGPSTAERGSPSNISMLNNRGNNAPLLGARGSFRRDSVGEDRHTNLGAGVTYSSIRHLGNSKPSHSASDSRNDGILNGTPLLQRPRASATLASVGHSPYIREAASASGNRADPSYLPSFLNDSNASRGAASAAPAATSSGTMFRYGKDSAAPPSLSTRRKSDTYTGGAVGGGWAASAPPSVPRWEWSRASSFSSTPPYGRVSTAATTTTPASRGWRHSSAPPPPVSRRGPSPSSLLWGWGDSSGEETHRGAATASTDAATAASPSPYEPRGRRDKHVWEEGSVRDSYVNSAYASRPVSSVLSASHSPPAAPAARRDSAYEEVREDQSSQSWRQPLRRPPLAPSPPCATSTTTPPTVSADRVLHHVEPVEFVSCHNADEHAANVRRIAHYLKNYYAREAGEMERGVESLSAEDVAGLAQCFYIDLYRTVRQARREAGMETSSFLVEDPTENVIASVAPVPPPPPQRERHDSYTPPPQRPTTSDARNRLVNSSATSDTEPTYRAPNAQLAFSGGGTHPVQIITARLPAFRNDDITTAGDGTSALSHLRPSVASSVSPAASSTASASRAHEEARARVSPAGPAAVGSSALPYDLDNENAEAVSSLAQAATPSPPYRHLHRAVDTAGAAPPCATVQHHQSSSFQPHMVFGVSQHHPFSAPNGFAAAPAEPSSSPRLNHRQGDTNSRGQHNRHGRQDASLHTRGRHVHMRDGYVDSSSSSSSGEGGDHGSETGRCDGRRDTGGGAGRAKLAASQPSSGIVKRPLKDLMPLLRSRGTLAVKYIHNSRRPHLRLFQILDCMDTYCGSEVLMPHFTWATPADAHRHDRLPRAKRSKHGAPLPTGLSLSQQEVPYETALNLVHLEAVYVGAGHGIAEAHMTLFRRAKCGANSRGSDSRVDGGAVVVDHGGRPVANDMCAVFVFASRPVAVSFLREDDRQAWVGAMMGVVERNRTLTA</sequence>
<reference evidence="4 5" key="1">
    <citation type="journal article" date="2018" name="Sci. Rep.">
        <title>A complete Leishmania donovani reference genome identifies novel genetic variations associated with virulence.</title>
        <authorList>
            <person name="Lypaczewski P."/>
            <person name="Hoshizaki J."/>
            <person name="Zhang W.-W."/>
            <person name="McCall L.-I."/>
            <person name="Torcivia-Rodriguez J."/>
            <person name="Simonyan V."/>
            <person name="Kaur A."/>
            <person name="Dewar K."/>
            <person name="Matlashewski G."/>
        </authorList>
    </citation>
    <scope>NUCLEOTIDE SEQUENCE [LARGE SCALE GENOMIC DNA]</scope>
    <source>
        <strain evidence="4 5">LdCL</strain>
    </source>
</reference>
<organism evidence="4 5">
    <name type="scientific">Leishmania donovani</name>
    <dbReference type="NCBI Taxonomy" id="5661"/>
    <lineage>
        <taxon>Eukaryota</taxon>
        <taxon>Discoba</taxon>
        <taxon>Euglenozoa</taxon>
        <taxon>Kinetoplastea</taxon>
        <taxon>Metakinetoplastina</taxon>
        <taxon>Trypanosomatida</taxon>
        <taxon>Trypanosomatidae</taxon>
        <taxon>Leishmaniinae</taxon>
        <taxon>Leishmania</taxon>
    </lineage>
</organism>
<dbReference type="VEuPathDB" id="TriTrypDB:LdCL_070010900"/>
<feature type="region of interest" description="Disordered" evidence="1">
    <location>
        <begin position="294"/>
        <end position="438"/>
    </location>
</feature>
<feature type="compositionally biased region" description="Low complexity" evidence="1">
    <location>
        <begin position="414"/>
        <end position="428"/>
    </location>
</feature>
<dbReference type="AlphaFoldDB" id="A0A3S5H5Y4"/>
<feature type="signal peptide" evidence="2">
    <location>
        <begin position="1"/>
        <end position="17"/>
    </location>
</feature>
<feature type="compositionally biased region" description="Polar residues" evidence="1">
    <location>
        <begin position="641"/>
        <end position="660"/>
    </location>
</feature>
<feature type="compositionally biased region" description="Low complexity" evidence="1">
    <location>
        <begin position="389"/>
        <end position="405"/>
    </location>
</feature>
<dbReference type="Pfam" id="PF25406">
    <property type="entry name" value="PH_31"/>
    <property type="match status" value="1"/>
</dbReference>
<feature type="domain" description="PH-like" evidence="3">
    <location>
        <begin position="1052"/>
        <end position="1107"/>
    </location>
</feature>
<feature type="compositionally biased region" description="Basic and acidic residues" evidence="1">
    <location>
        <begin position="883"/>
        <end position="899"/>
    </location>
</feature>
<evidence type="ECO:0000313" key="4">
    <source>
        <dbReference type="EMBL" id="AYU76227.1"/>
    </source>
</evidence>
<proteinExistence type="predicted"/>
<feature type="region of interest" description="Disordered" evidence="1">
    <location>
        <begin position="616"/>
        <end position="676"/>
    </location>
</feature>
<feature type="region of interest" description="Disordered" evidence="1">
    <location>
        <begin position="462"/>
        <end position="516"/>
    </location>
</feature>